<organism evidence="1 2">
    <name type="scientific">Bifidobacterium bombi DSM 19703</name>
    <dbReference type="NCBI Taxonomy" id="1341695"/>
    <lineage>
        <taxon>Bacteria</taxon>
        <taxon>Bacillati</taxon>
        <taxon>Actinomycetota</taxon>
        <taxon>Actinomycetes</taxon>
        <taxon>Bifidobacteriales</taxon>
        <taxon>Bifidobacteriaceae</taxon>
        <taxon>Bifidobacterium</taxon>
    </lineage>
</organism>
<protein>
    <submittedName>
        <fullName evidence="1">Uncharacterized protein</fullName>
    </submittedName>
</protein>
<name>A0A080N1V2_9BIFI</name>
<dbReference type="EMBL" id="ATLK01000001">
    <property type="protein sequence ID" value="KFF30823.1"/>
    <property type="molecule type" value="Genomic_DNA"/>
</dbReference>
<gene>
    <name evidence="1" type="ORF">BBOMB_0135</name>
</gene>
<dbReference type="AlphaFoldDB" id="A0A080N1V2"/>
<reference evidence="1 2" key="1">
    <citation type="journal article" date="2014" name="Appl. Environ. Microbiol.">
        <title>Genomic encyclopedia of type strains of the genus Bifidobacterium.</title>
        <authorList>
            <person name="Milani C."/>
            <person name="Lugli G.A."/>
            <person name="Duranti S."/>
            <person name="Turroni F."/>
            <person name="Bottacini F."/>
            <person name="Mangifesta M."/>
            <person name="Sanchez B."/>
            <person name="Viappiani A."/>
            <person name="Mancabelli L."/>
            <person name="Taminiau B."/>
            <person name="Delcenserie V."/>
            <person name="Barrangou R."/>
            <person name="Margolles A."/>
            <person name="van Sinderen D."/>
            <person name="Ventura M."/>
        </authorList>
    </citation>
    <scope>NUCLEOTIDE SEQUENCE [LARGE SCALE GENOMIC DNA]</scope>
    <source>
        <strain evidence="1 2">DSM 19703</strain>
    </source>
</reference>
<dbReference type="Proteomes" id="UP000028730">
    <property type="component" value="Unassembled WGS sequence"/>
</dbReference>
<comment type="caution">
    <text evidence="1">The sequence shown here is derived from an EMBL/GenBank/DDBJ whole genome shotgun (WGS) entry which is preliminary data.</text>
</comment>
<proteinExistence type="predicted"/>
<accession>A0A080N1V2</accession>
<keyword evidence="2" id="KW-1185">Reference proteome</keyword>
<evidence type="ECO:0000313" key="1">
    <source>
        <dbReference type="EMBL" id="KFF30823.1"/>
    </source>
</evidence>
<sequence length="60" mass="6694">MRELSLSEFPLRELSSRKLPSPRGLVRRMMSSMFTGSMMYPEPGTRLICSACTKASKPVG</sequence>
<evidence type="ECO:0000313" key="2">
    <source>
        <dbReference type="Proteomes" id="UP000028730"/>
    </source>
</evidence>